<dbReference type="SUPFAM" id="SSF52540">
    <property type="entry name" value="P-loop containing nucleoside triphosphate hydrolases"/>
    <property type="match status" value="2"/>
</dbReference>
<dbReference type="EMBL" id="RAYQ01000003">
    <property type="protein sequence ID" value="RKI93258.1"/>
    <property type="molecule type" value="Genomic_DNA"/>
</dbReference>
<organism evidence="6 7">
    <name type="scientific">Parablautia intestinalis</name>
    <dbReference type="NCBI Taxonomy" id="2320100"/>
    <lineage>
        <taxon>Bacteria</taxon>
        <taxon>Bacillati</taxon>
        <taxon>Bacillota</taxon>
        <taxon>Clostridia</taxon>
        <taxon>Lachnospirales</taxon>
        <taxon>Lachnospiraceae</taxon>
        <taxon>Parablautia</taxon>
    </lineage>
</organism>
<dbReference type="CDD" id="cd03216">
    <property type="entry name" value="ABC_Carb_Monos_I"/>
    <property type="match status" value="1"/>
</dbReference>
<dbReference type="PANTHER" id="PTHR43790:SF9">
    <property type="entry name" value="GALACTOFURANOSE TRANSPORTER ATP-BINDING PROTEIN YTFR"/>
    <property type="match status" value="1"/>
</dbReference>
<dbReference type="InterPro" id="IPR027417">
    <property type="entry name" value="P-loop_NTPase"/>
</dbReference>
<evidence type="ECO:0000256" key="3">
    <source>
        <dbReference type="ARBA" id="ARBA00022741"/>
    </source>
</evidence>
<name>A0A3A9APH7_9FIRM</name>
<evidence type="ECO:0000256" key="1">
    <source>
        <dbReference type="ARBA" id="ARBA00022448"/>
    </source>
</evidence>
<evidence type="ECO:0000256" key="4">
    <source>
        <dbReference type="ARBA" id="ARBA00022840"/>
    </source>
</evidence>
<dbReference type="Gene3D" id="3.40.50.300">
    <property type="entry name" value="P-loop containing nucleotide triphosphate hydrolases"/>
    <property type="match status" value="2"/>
</dbReference>
<gene>
    <name evidence="6" type="ORF">D7V94_04635</name>
</gene>
<keyword evidence="2" id="KW-0677">Repeat</keyword>
<keyword evidence="1" id="KW-0813">Transport</keyword>
<dbReference type="Pfam" id="PF00005">
    <property type="entry name" value="ABC_tran"/>
    <property type="match status" value="2"/>
</dbReference>
<reference evidence="6 7" key="1">
    <citation type="submission" date="2018-09" db="EMBL/GenBank/DDBJ databases">
        <title>Murine metabolic-syndrome-specific gut microbial biobank.</title>
        <authorList>
            <person name="Liu C."/>
        </authorList>
    </citation>
    <scope>NUCLEOTIDE SEQUENCE [LARGE SCALE GENOMIC DNA]</scope>
    <source>
        <strain evidence="6 7">0.1xD8-82</strain>
    </source>
</reference>
<evidence type="ECO:0000256" key="2">
    <source>
        <dbReference type="ARBA" id="ARBA00022737"/>
    </source>
</evidence>
<keyword evidence="3" id="KW-0547">Nucleotide-binding</keyword>
<evidence type="ECO:0000313" key="6">
    <source>
        <dbReference type="EMBL" id="RKI93258.1"/>
    </source>
</evidence>
<dbReference type="AlphaFoldDB" id="A0A3A9APH7"/>
<dbReference type="GO" id="GO:0016887">
    <property type="term" value="F:ATP hydrolysis activity"/>
    <property type="evidence" value="ECO:0007669"/>
    <property type="project" value="InterPro"/>
</dbReference>
<protein>
    <submittedName>
        <fullName evidence="6">Sugar ABC transporter ATP-binding protein</fullName>
    </submittedName>
</protein>
<keyword evidence="4 6" id="KW-0067">ATP-binding</keyword>
<dbReference type="PROSITE" id="PS00211">
    <property type="entry name" value="ABC_TRANSPORTER_1"/>
    <property type="match status" value="1"/>
</dbReference>
<proteinExistence type="predicted"/>
<dbReference type="OrthoDB" id="9771863at2"/>
<dbReference type="PROSITE" id="PS50893">
    <property type="entry name" value="ABC_TRANSPORTER_2"/>
    <property type="match status" value="2"/>
</dbReference>
<feature type="domain" description="ABC transporter" evidence="5">
    <location>
        <begin position="260"/>
        <end position="499"/>
    </location>
</feature>
<dbReference type="SMART" id="SM00382">
    <property type="entry name" value="AAA"/>
    <property type="match status" value="2"/>
</dbReference>
<dbReference type="Proteomes" id="UP000280696">
    <property type="component" value="Unassembled WGS sequence"/>
</dbReference>
<dbReference type="InterPro" id="IPR003593">
    <property type="entry name" value="AAA+_ATPase"/>
</dbReference>
<keyword evidence="7" id="KW-1185">Reference proteome</keyword>
<dbReference type="InterPro" id="IPR050107">
    <property type="entry name" value="ABC_carbohydrate_import_ATPase"/>
</dbReference>
<dbReference type="GO" id="GO:0005524">
    <property type="term" value="F:ATP binding"/>
    <property type="evidence" value="ECO:0007669"/>
    <property type="project" value="UniProtKB-KW"/>
</dbReference>
<dbReference type="CDD" id="cd03215">
    <property type="entry name" value="ABC_Carb_Monos_II"/>
    <property type="match status" value="1"/>
</dbReference>
<evidence type="ECO:0000313" key="7">
    <source>
        <dbReference type="Proteomes" id="UP000280696"/>
    </source>
</evidence>
<feature type="domain" description="ABC transporter" evidence="5">
    <location>
        <begin position="8"/>
        <end position="246"/>
    </location>
</feature>
<dbReference type="InterPro" id="IPR017871">
    <property type="entry name" value="ABC_transporter-like_CS"/>
</dbReference>
<dbReference type="PANTHER" id="PTHR43790">
    <property type="entry name" value="CARBOHYDRATE TRANSPORT ATP-BINDING PROTEIN MG119-RELATED"/>
    <property type="match status" value="1"/>
</dbReference>
<accession>A0A3A9APH7</accession>
<evidence type="ECO:0000259" key="5">
    <source>
        <dbReference type="PROSITE" id="PS50893"/>
    </source>
</evidence>
<comment type="caution">
    <text evidence="6">The sequence shown here is derived from an EMBL/GenBank/DDBJ whole genome shotgun (WGS) entry which is preliminary data.</text>
</comment>
<sequence length="499" mass="55168">MSVDTVLLKAENIYKTFGATKAVTDFSMEIRAGEVRGLIGENGSGKSTFSSVVAGVYNKDSGTLYVNGEEYIPHSTVEASAHGIALVVQEAGVIAGISGACNIFLNKEKRFEDKFGINYRKMNQAASEALKNVYAEHIDPSVQTTMLNLEDRKLVEIAKAMCDNPRLLIIDETSNALTTRGREILYKVIEDVKGYGGSVMFITHDLDELIQVCDSVTVMRDGRFVATLPKEKMVVKDLRELMVGREISDNYYRSDFEKDYEDEVVLKAEGLVAPEIKDVTFALHKGEILGIGGLSDCGMHDLGKALFGIEKLDSGTVSLADGTQITNPKVAVEKRMGYMSKNRDTEAIILQFPIDDNICLPSLARLVNKGIIKSKDERELAKTWAGKLSIKLRSIHSYCATLSGGNKQKVVLAKWLGNESKIIIMDCPTRGIDIGVKEAIYNLMQELKKKGVSIIMISEELAELIGMSDRIMVMKDYSVSKILDRSPQLDEKTIIEYMI</sequence>
<dbReference type="InterPro" id="IPR003439">
    <property type="entry name" value="ABC_transporter-like_ATP-bd"/>
</dbReference>